<gene>
    <name evidence="2" type="ORF">HDF22_005807</name>
</gene>
<evidence type="ECO:0000313" key="2">
    <source>
        <dbReference type="EMBL" id="MBB6131656.1"/>
    </source>
</evidence>
<accession>A0A841JPX6</accession>
<evidence type="ECO:0000313" key="3">
    <source>
        <dbReference type="Proteomes" id="UP000548326"/>
    </source>
</evidence>
<organism evidence="2 3">
    <name type="scientific">Mucilaginibacter lappiensis</name>
    <dbReference type="NCBI Taxonomy" id="354630"/>
    <lineage>
        <taxon>Bacteria</taxon>
        <taxon>Pseudomonadati</taxon>
        <taxon>Bacteroidota</taxon>
        <taxon>Sphingobacteriia</taxon>
        <taxon>Sphingobacteriales</taxon>
        <taxon>Sphingobacteriaceae</taxon>
        <taxon>Mucilaginibacter</taxon>
    </lineage>
</organism>
<keyword evidence="1" id="KW-0472">Membrane</keyword>
<proteinExistence type="predicted"/>
<name>A0A841JPX6_9SPHI</name>
<comment type="caution">
    <text evidence="2">The sequence shown here is derived from an EMBL/GenBank/DDBJ whole genome shotgun (WGS) entry which is preliminary data.</text>
</comment>
<evidence type="ECO:0000256" key="1">
    <source>
        <dbReference type="SAM" id="Phobius"/>
    </source>
</evidence>
<feature type="transmembrane region" description="Helical" evidence="1">
    <location>
        <begin position="24"/>
        <end position="46"/>
    </location>
</feature>
<reference evidence="2 3" key="1">
    <citation type="submission" date="2020-08" db="EMBL/GenBank/DDBJ databases">
        <title>Genomic Encyclopedia of Type Strains, Phase IV (KMG-V): Genome sequencing to study the core and pangenomes of soil and plant-associated prokaryotes.</title>
        <authorList>
            <person name="Whitman W."/>
        </authorList>
    </citation>
    <scope>NUCLEOTIDE SEQUENCE [LARGE SCALE GENOMIC DNA]</scope>
    <source>
        <strain evidence="2 3">MP601</strain>
    </source>
</reference>
<dbReference type="RefSeq" id="WP_221276198.1">
    <property type="nucleotide sequence ID" value="NZ_JACHCA010000028.1"/>
</dbReference>
<protein>
    <submittedName>
        <fullName evidence="2">Uncharacterized protein</fullName>
    </submittedName>
</protein>
<dbReference type="AlphaFoldDB" id="A0A841JPX6"/>
<keyword evidence="1" id="KW-0812">Transmembrane</keyword>
<sequence length="47" mass="5278">MAFSFGKLLDKRDLACNSIDLNQFFSILVFMYEKAFGGAVFVLLAII</sequence>
<dbReference type="EMBL" id="JACHCA010000028">
    <property type="protein sequence ID" value="MBB6131656.1"/>
    <property type="molecule type" value="Genomic_DNA"/>
</dbReference>
<dbReference type="Proteomes" id="UP000548326">
    <property type="component" value="Unassembled WGS sequence"/>
</dbReference>
<keyword evidence="1" id="KW-1133">Transmembrane helix</keyword>